<gene>
    <name evidence="1" type="ORF">VPK24_11400</name>
</gene>
<dbReference type="InterPro" id="IPR011335">
    <property type="entry name" value="Restrct_endonuc-II-like"/>
</dbReference>
<proteinExistence type="predicted"/>
<name>A0ABW7CBJ3_9CYAN</name>
<dbReference type="InterPro" id="IPR011856">
    <property type="entry name" value="tRNA_endonuc-like_dom_sf"/>
</dbReference>
<accession>A0ABW7CBJ3</accession>
<dbReference type="Gene3D" id="3.40.1350.10">
    <property type="match status" value="1"/>
</dbReference>
<dbReference type="CDD" id="cd22366">
    <property type="entry name" value="XisH-like"/>
    <property type="match status" value="1"/>
</dbReference>
<dbReference type="Pfam" id="PF08814">
    <property type="entry name" value="XisH"/>
    <property type="match status" value="1"/>
</dbReference>
<evidence type="ECO:0000313" key="1">
    <source>
        <dbReference type="EMBL" id="MFG3818243.1"/>
    </source>
</evidence>
<evidence type="ECO:0000313" key="2">
    <source>
        <dbReference type="Proteomes" id="UP001604335"/>
    </source>
</evidence>
<dbReference type="InterPro" id="IPR014919">
    <property type="entry name" value="XisH"/>
</dbReference>
<organism evidence="1 2">
    <name type="scientific">Limnothrix redekei LRLZ20PSL1</name>
    <dbReference type="NCBI Taxonomy" id="3112953"/>
    <lineage>
        <taxon>Bacteria</taxon>
        <taxon>Bacillati</taxon>
        <taxon>Cyanobacteriota</taxon>
        <taxon>Cyanophyceae</taxon>
        <taxon>Pseudanabaenales</taxon>
        <taxon>Pseudanabaenaceae</taxon>
        <taxon>Limnothrix</taxon>
    </lineage>
</organism>
<dbReference type="Proteomes" id="UP001604335">
    <property type="component" value="Unassembled WGS sequence"/>
</dbReference>
<dbReference type="SUPFAM" id="SSF52980">
    <property type="entry name" value="Restriction endonuclease-like"/>
    <property type="match status" value="1"/>
</dbReference>
<reference evidence="2" key="1">
    <citation type="journal article" date="2024" name="Algal Res.">
        <title>Biochemical, toxicological and genomic investigation of a high-biomass producing Limnothrix strain isolated from Italian shallow drinking water reservoir.</title>
        <authorList>
            <person name="Simonazzi M."/>
            <person name="Shishido T.K."/>
            <person name="Delbaje E."/>
            <person name="Wahlsten M."/>
            <person name="Fewer D.P."/>
            <person name="Sivonen K."/>
            <person name="Pezzolesi L."/>
            <person name="Pistocchi R."/>
        </authorList>
    </citation>
    <scope>NUCLEOTIDE SEQUENCE [LARGE SCALE GENOMIC DNA]</scope>
    <source>
        <strain evidence="2">LRLZ20PSL1</strain>
    </source>
</reference>
<sequence>MPRRDLYHFAVRTALEKDGWLVTDDPFLLKVGKKRLAADLGAERAIAAQRGLDKIIVEIKSFTGVSDIDDLEKALGQYTLYQRIIEAQKIDRRLYLALPQAAYLGLFTIEIGQILLDSQALQLLVFDPDSEVILQWIPH</sequence>
<comment type="caution">
    <text evidence="1">The sequence shown here is derived from an EMBL/GenBank/DDBJ whole genome shotgun (WGS) entry which is preliminary data.</text>
</comment>
<keyword evidence="2" id="KW-1185">Reference proteome</keyword>
<dbReference type="RefSeq" id="WP_393013409.1">
    <property type="nucleotide sequence ID" value="NZ_JAZAQF010000069.1"/>
</dbReference>
<protein>
    <submittedName>
        <fullName evidence="1">Element excision factor XisH family protein</fullName>
    </submittedName>
</protein>
<dbReference type="EMBL" id="JAZAQF010000069">
    <property type="protein sequence ID" value="MFG3818243.1"/>
    <property type="molecule type" value="Genomic_DNA"/>
</dbReference>